<dbReference type="SFLD" id="SFLDS00052">
    <property type="entry name" value="Ferric_Reductase_Domain"/>
    <property type="match status" value="1"/>
</dbReference>
<dbReference type="InterPro" id="IPR013130">
    <property type="entry name" value="Fe3_Rdtase_TM_dom"/>
</dbReference>
<evidence type="ECO:0000256" key="1">
    <source>
        <dbReference type="ARBA" id="ARBA00004651"/>
    </source>
</evidence>
<dbReference type="EMBL" id="CP144524">
    <property type="protein sequence ID" value="WWC70536.1"/>
    <property type="molecule type" value="Genomic_DNA"/>
</dbReference>
<dbReference type="PROSITE" id="PS51384">
    <property type="entry name" value="FAD_FR"/>
    <property type="match status" value="1"/>
</dbReference>
<keyword evidence="5" id="KW-1003">Cell membrane</keyword>
<evidence type="ECO:0000256" key="3">
    <source>
        <dbReference type="ARBA" id="ARBA00012668"/>
    </source>
</evidence>
<evidence type="ECO:0000256" key="9">
    <source>
        <dbReference type="ARBA" id="ARBA00023002"/>
    </source>
</evidence>
<dbReference type="GeneID" id="30170386"/>
<dbReference type="InterPro" id="IPR017927">
    <property type="entry name" value="FAD-bd_FR_type"/>
</dbReference>
<evidence type="ECO:0000256" key="13">
    <source>
        <dbReference type="ARBA" id="ARBA00048483"/>
    </source>
</evidence>
<proteinExistence type="inferred from homology"/>
<dbReference type="Pfam" id="PF08022">
    <property type="entry name" value="FAD_binding_8"/>
    <property type="match status" value="1"/>
</dbReference>
<dbReference type="GO" id="GO:0006826">
    <property type="term" value="P:iron ion transport"/>
    <property type="evidence" value="ECO:0007669"/>
    <property type="project" value="UniProtKB-ARBA"/>
</dbReference>
<feature type="domain" description="FAD-binding FR-type" evidence="16">
    <location>
        <begin position="364"/>
        <end position="492"/>
    </location>
</feature>
<dbReference type="OrthoDB" id="4494341at2759"/>
<dbReference type="EMBL" id="KV700115">
    <property type="protein sequence ID" value="OCF51303.1"/>
    <property type="molecule type" value="Genomic_DNA"/>
</dbReference>
<feature type="transmembrane region" description="Helical" evidence="15">
    <location>
        <begin position="200"/>
        <end position="220"/>
    </location>
</feature>
<dbReference type="RefSeq" id="XP_019012522.1">
    <property type="nucleotide sequence ID" value="XM_019153782.1"/>
</dbReference>
<dbReference type="SFLD" id="SFLDG01168">
    <property type="entry name" value="Ferric_reductase_subgroup_(FRE"/>
    <property type="match status" value="1"/>
</dbReference>
<dbReference type="AlphaFoldDB" id="A0A1B9I6X9"/>
<feature type="transmembrane region" description="Helical" evidence="15">
    <location>
        <begin position="232"/>
        <end position="251"/>
    </location>
</feature>
<evidence type="ECO:0000313" key="18">
    <source>
        <dbReference type="EMBL" id="WWC70536.1"/>
    </source>
</evidence>
<feature type="transmembrane region" description="Helical" evidence="15">
    <location>
        <begin position="173"/>
        <end position="194"/>
    </location>
</feature>
<feature type="transmembrane region" description="Helical" evidence="15">
    <location>
        <begin position="332"/>
        <end position="352"/>
    </location>
</feature>
<dbReference type="InterPro" id="IPR051410">
    <property type="entry name" value="Ferric/Cupric_Reductase"/>
</dbReference>
<evidence type="ECO:0000256" key="2">
    <source>
        <dbReference type="ARBA" id="ARBA00006278"/>
    </source>
</evidence>
<reference evidence="18" key="2">
    <citation type="submission" date="2013-07" db="EMBL/GenBank/DDBJ databases">
        <authorList>
            <consortium name="The Broad Institute Genome Sequencing Platform"/>
            <person name="Cuomo C."/>
            <person name="Litvintseva A."/>
            <person name="Chen Y."/>
            <person name="Heitman J."/>
            <person name="Sun S."/>
            <person name="Springer D."/>
            <person name="Dromer F."/>
            <person name="Young S.K."/>
            <person name="Zeng Q."/>
            <person name="Gargeya S."/>
            <person name="Fitzgerald M."/>
            <person name="Abouelleil A."/>
            <person name="Alvarado L."/>
            <person name="Berlin A.M."/>
            <person name="Chapman S.B."/>
            <person name="Dewar J."/>
            <person name="Goldberg J."/>
            <person name="Griggs A."/>
            <person name="Gujja S."/>
            <person name="Hansen M."/>
            <person name="Howarth C."/>
            <person name="Imamovic A."/>
            <person name="Larimer J."/>
            <person name="McCowan C."/>
            <person name="Murphy C."/>
            <person name="Pearson M."/>
            <person name="Priest M."/>
            <person name="Roberts A."/>
            <person name="Saif S."/>
            <person name="Shea T."/>
            <person name="Sykes S."/>
            <person name="Wortman J."/>
            <person name="Nusbaum C."/>
            <person name="Birren B."/>
        </authorList>
    </citation>
    <scope>NUCLEOTIDE SEQUENCE</scope>
    <source>
        <strain evidence="18">CBS 10737</strain>
    </source>
</reference>
<evidence type="ECO:0000256" key="14">
    <source>
        <dbReference type="SAM" id="MobiDB-lite"/>
    </source>
</evidence>
<dbReference type="Gene3D" id="2.40.30.10">
    <property type="entry name" value="Translation factors"/>
    <property type="match status" value="1"/>
</dbReference>
<evidence type="ECO:0000313" key="19">
    <source>
        <dbReference type="Proteomes" id="UP000094020"/>
    </source>
</evidence>
<protein>
    <recommendedName>
        <fullName evidence="3">ferric-chelate reductase (NADPH)</fullName>
        <ecNumber evidence="3">1.16.1.9</ecNumber>
    </recommendedName>
</protein>
<gene>
    <name evidence="17" type="ORF">I206_02017</name>
    <name evidence="18" type="ORF">I206_104487</name>
</gene>
<sequence length="716" mass="82035">MIDQTSPPQQPFIMPIFPDHATIINGLPPSSMTPTPTSMLISAPSVCEHGNGPLNVTAHIGGHGHKQHDGPVMYKAYVMPYSWYWILGVFGLMVTCHVYRQIKHSHRRRKYIKKLEQNSYYKPLSDNINDDDDDDDDDNDNNATQEENENRSINSTSRIDPGLTRKRGRIRRIITGLSASFRNTMYLRQFPWWLYGPETFMDAAFTILYCTVYLYLCIHLAESWFPLRNDNIANRLGIMSFSQLPIILLLVSKNNPISSLTGITYQKLNYLHRASSRICLLSSWGHAILWTPRVWEARDFRQYLLCGIVALFGFTMLWVTSFRFVRRMAYEFFLASHIIFTVMYLVGAWFHWRWLGQWVIPAMVIWIFDRLLRFAQVIYQNNFHRPGEWSSNGDCKIELLDHDVMRITIKRENFHWKAGQHAFISAPSISGMPHESHPFSIANIPTETANEAYFLVRVHTGFTKRLRTALSSDLNTDIPLYIEGPYGFAHSLDSYSTVLLLAGGTGVTFVCGHFLQISQNARKGKSAVRKLHLVWHIRHAEDIEWISPLLNEGIKDSPENIEIKIDIYVTKSHSSDEPWPQELDLNETLNQVGPRIMALREQDRGWDDGCRTCVPNTPMTESRDEMLFIPKRQNILGKYGLTPETAEKITWRRGRAKLNSIVKEDAETSKGPMNVSVCGPVQLLKAAKSAVREVSNLQSSMEGLASIDFFEETLGA</sequence>
<evidence type="ECO:0000256" key="15">
    <source>
        <dbReference type="SAM" id="Phobius"/>
    </source>
</evidence>
<comment type="subcellular location">
    <subcellularLocation>
        <location evidence="1">Cell membrane</location>
        <topology evidence="1">Multi-pass membrane protein</topology>
    </subcellularLocation>
</comment>
<keyword evidence="4" id="KW-0813">Transport</keyword>
<keyword evidence="7" id="KW-0249">Electron transport</keyword>
<dbReference type="GO" id="GO:0052851">
    <property type="term" value="F:ferric-chelate reductase (NADPH) activity"/>
    <property type="evidence" value="ECO:0007669"/>
    <property type="project" value="UniProtKB-EC"/>
</dbReference>
<evidence type="ECO:0000256" key="8">
    <source>
        <dbReference type="ARBA" id="ARBA00022989"/>
    </source>
</evidence>
<evidence type="ECO:0000256" key="7">
    <source>
        <dbReference type="ARBA" id="ARBA00022982"/>
    </source>
</evidence>
<keyword evidence="6 15" id="KW-0812">Transmembrane</keyword>
<feature type="region of interest" description="Disordered" evidence="14">
    <location>
        <begin position="122"/>
        <end position="162"/>
    </location>
</feature>
<dbReference type="STRING" id="1296096.A0A1B9I6X9"/>
<feature type="compositionally biased region" description="Acidic residues" evidence="14">
    <location>
        <begin position="128"/>
        <end position="140"/>
    </location>
</feature>
<evidence type="ECO:0000256" key="12">
    <source>
        <dbReference type="ARBA" id="ARBA00023180"/>
    </source>
</evidence>
<dbReference type="InterPro" id="IPR013112">
    <property type="entry name" value="FAD-bd_8"/>
</dbReference>
<accession>A0A1B9I6X9</accession>
<name>A0A1B9I6X9_9TREE</name>
<evidence type="ECO:0000256" key="6">
    <source>
        <dbReference type="ARBA" id="ARBA00022692"/>
    </source>
</evidence>
<dbReference type="GO" id="GO:0006879">
    <property type="term" value="P:intracellular iron ion homeostasis"/>
    <property type="evidence" value="ECO:0007669"/>
    <property type="project" value="TreeGrafter"/>
</dbReference>
<evidence type="ECO:0000313" key="17">
    <source>
        <dbReference type="EMBL" id="OCF51303.1"/>
    </source>
</evidence>
<dbReference type="EC" id="1.16.1.9" evidence="3"/>
<evidence type="ECO:0000256" key="5">
    <source>
        <dbReference type="ARBA" id="ARBA00022475"/>
    </source>
</evidence>
<keyword evidence="10" id="KW-0406">Ion transport</keyword>
<dbReference type="Pfam" id="PF01794">
    <property type="entry name" value="Ferric_reduct"/>
    <property type="match status" value="1"/>
</dbReference>
<evidence type="ECO:0000256" key="4">
    <source>
        <dbReference type="ARBA" id="ARBA00022448"/>
    </source>
</evidence>
<dbReference type="GO" id="GO:0005886">
    <property type="term" value="C:plasma membrane"/>
    <property type="evidence" value="ECO:0007669"/>
    <property type="project" value="UniProtKB-SubCell"/>
</dbReference>
<dbReference type="PANTHER" id="PTHR32361">
    <property type="entry name" value="FERRIC/CUPRIC REDUCTASE TRANSMEMBRANE COMPONENT"/>
    <property type="match status" value="1"/>
</dbReference>
<dbReference type="CDD" id="cd06186">
    <property type="entry name" value="NOX_Duox_like_FAD_NADP"/>
    <property type="match status" value="1"/>
</dbReference>
<comment type="catalytic activity">
    <reaction evidence="13">
        <text>2 a Fe(II)-siderophore + NADP(+) + H(+) = 2 a Fe(III)-siderophore + NADPH</text>
        <dbReference type="Rhea" id="RHEA:28795"/>
        <dbReference type="Rhea" id="RHEA-COMP:11342"/>
        <dbReference type="Rhea" id="RHEA-COMP:11344"/>
        <dbReference type="ChEBI" id="CHEBI:15378"/>
        <dbReference type="ChEBI" id="CHEBI:29033"/>
        <dbReference type="ChEBI" id="CHEBI:29034"/>
        <dbReference type="ChEBI" id="CHEBI:57783"/>
        <dbReference type="ChEBI" id="CHEBI:58349"/>
        <dbReference type="EC" id="1.16.1.9"/>
    </reaction>
</comment>
<evidence type="ECO:0000256" key="10">
    <source>
        <dbReference type="ARBA" id="ARBA00023065"/>
    </source>
</evidence>
<dbReference type="SUPFAM" id="SSF52343">
    <property type="entry name" value="Ferredoxin reductase-like, C-terminal NADP-linked domain"/>
    <property type="match status" value="1"/>
</dbReference>
<dbReference type="Proteomes" id="UP000094020">
    <property type="component" value="Chromosome 6"/>
</dbReference>
<reference evidence="17" key="1">
    <citation type="submission" date="2013-07" db="EMBL/GenBank/DDBJ databases">
        <title>The Genome Sequence of Cryptococcus pinus CBS10737.</title>
        <authorList>
            <consortium name="The Broad Institute Genome Sequencing Platform"/>
            <person name="Cuomo C."/>
            <person name="Litvintseva A."/>
            <person name="Chen Y."/>
            <person name="Heitman J."/>
            <person name="Sun S."/>
            <person name="Springer D."/>
            <person name="Dromer F."/>
            <person name="Young S.K."/>
            <person name="Zeng Q."/>
            <person name="Gargeya S."/>
            <person name="Fitzgerald M."/>
            <person name="Abouelleil A."/>
            <person name="Alvarado L."/>
            <person name="Berlin A.M."/>
            <person name="Chapman S.B."/>
            <person name="Dewar J."/>
            <person name="Goldberg J."/>
            <person name="Griggs A."/>
            <person name="Gujja S."/>
            <person name="Hansen M."/>
            <person name="Howarth C."/>
            <person name="Imamovic A."/>
            <person name="Larimer J."/>
            <person name="McCowan C."/>
            <person name="Murphy C."/>
            <person name="Pearson M."/>
            <person name="Priest M."/>
            <person name="Roberts A."/>
            <person name="Saif S."/>
            <person name="Shea T."/>
            <person name="Sykes S."/>
            <person name="Wortman J."/>
            <person name="Nusbaum C."/>
            <person name="Birren B."/>
        </authorList>
    </citation>
    <scope>NUCLEOTIDE SEQUENCE [LARGE SCALE GENOMIC DNA]</scope>
    <source>
        <strain evidence="17">CBS 10737</strain>
    </source>
</reference>
<dbReference type="Gene3D" id="3.40.50.80">
    <property type="entry name" value="Nucleotide-binding domain of ferredoxin-NADP reductase (FNR) module"/>
    <property type="match status" value="1"/>
</dbReference>
<keyword evidence="12" id="KW-0325">Glycoprotein</keyword>
<evidence type="ECO:0000256" key="11">
    <source>
        <dbReference type="ARBA" id="ARBA00023136"/>
    </source>
</evidence>
<dbReference type="KEGG" id="kpin:30170386"/>
<keyword evidence="9" id="KW-0560">Oxidoreductase</keyword>
<reference evidence="18" key="4">
    <citation type="submission" date="2024-02" db="EMBL/GenBank/DDBJ databases">
        <title>Comparative genomics of Cryptococcus and Kwoniella reveals pathogenesis evolution and contrasting modes of karyotype evolution via chromosome fusion or intercentromeric recombination.</title>
        <authorList>
            <person name="Coelho M.A."/>
            <person name="David-Palma M."/>
            <person name="Shea T."/>
            <person name="Bowers K."/>
            <person name="McGinley-Smith S."/>
            <person name="Mohammad A.W."/>
            <person name="Gnirke A."/>
            <person name="Yurkov A.M."/>
            <person name="Nowrousian M."/>
            <person name="Sun S."/>
            <person name="Cuomo C.A."/>
            <person name="Heitman J."/>
        </authorList>
    </citation>
    <scope>NUCLEOTIDE SEQUENCE</scope>
    <source>
        <strain evidence="18">CBS 10737</strain>
    </source>
</reference>
<dbReference type="Pfam" id="PF08030">
    <property type="entry name" value="NAD_binding_6"/>
    <property type="match status" value="1"/>
</dbReference>
<dbReference type="SUPFAM" id="SSF63380">
    <property type="entry name" value="Riboflavin synthase domain-like"/>
    <property type="match status" value="1"/>
</dbReference>
<keyword evidence="8 15" id="KW-1133">Transmembrane helix</keyword>
<comment type="similarity">
    <text evidence="2">Belongs to the ferric reductase (FRE) family.</text>
</comment>
<dbReference type="PANTHER" id="PTHR32361:SF9">
    <property type="entry name" value="FERRIC REDUCTASE TRANSMEMBRANE COMPONENT 3-RELATED"/>
    <property type="match status" value="1"/>
</dbReference>
<evidence type="ECO:0000259" key="16">
    <source>
        <dbReference type="PROSITE" id="PS51384"/>
    </source>
</evidence>
<reference evidence="17" key="3">
    <citation type="submission" date="2016-07" db="EMBL/GenBank/DDBJ databases">
        <title>Evolution of pathogenesis and genome organization in the Tremellales.</title>
        <authorList>
            <person name="Cuomo C."/>
            <person name="Litvintseva A."/>
            <person name="Heitman J."/>
            <person name="Chen Y."/>
            <person name="Sun S."/>
            <person name="Springer D."/>
            <person name="Dromer F."/>
            <person name="Young S."/>
            <person name="Zeng Q."/>
            <person name="Chapman S."/>
            <person name="Gujja S."/>
            <person name="Saif S."/>
            <person name="Birren B."/>
        </authorList>
    </citation>
    <scope>NUCLEOTIDE SEQUENCE</scope>
    <source>
        <strain evidence="17">CBS 10737</strain>
    </source>
</reference>
<feature type="transmembrane region" description="Helical" evidence="15">
    <location>
        <begin position="81"/>
        <end position="99"/>
    </location>
</feature>
<feature type="transmembrane region" description="Helical" evidence="15">
    <location>
        <begin position="300"/>
        <end position="320"/>
    </location>
</feature>
<dbReference type="InterPro" id="IPR017938">
    <property type="entry name" value="Riboflavin_synthase-like_b-brl"/>
</dbReference>
<dbReference type="InterPro" id="IPR013121">
    <property type="entry name" value="Fe_red_NAD-bd_6"/>
</dbReference>
<organism evidence="17">
    <name type="scientific">Kwoniella pini CBS 10737</name>
    <dbReference type="NCBI Taxonomy" id="1296096"/>
    <lineage>
        <taxon>Eukaryota</taxon>
        <taxon>Fungi</taxon>
        <taxon>Dikarya</taxon>
        <taxon>Basidiomycota</taxon>
        <taxon>Agaricomycotina</taxon>
        <taxon>Tremellomycetes</taxon>
        <taxon>Tremellales</taxon>
        <taxon>Cryptococcaceae</taxon>
        <taxon>Kwoniella</taxon>
    </lineage>
</organism>
<keyword evidence="11 15" id="KW-0472">Membrane</keyword>
<dbReference type="GO" id="GO:0015677">
    <property type="term" value="P:copper ion import"/>
    <property type="evidence" value="ECO:0007669"/>
    <property type="project" value="TreeGrafter"/>
</dbReference>
<dbReference type="InterPro" id="IPR039261">
    <property type="entry name" value="FNR_nucleotide-bd"/>
</dbReference>
<keyword evidence="19" id="KW-1185">Reference proteome</keyword>